<evidence type="ECO:0000313" key="2">
    <source>
        <dbReference type="EMBL" id="CAL5991730.1"/>
    </source>
</evidence>
<dbReference type="Proteomes" id="UP001642409">
    <property type="component" value="Unassembled WGS sequence"/>
</dbReference>
<organism evidence="1">
    <name type="scientific">Hexamita inflata</name>
    <dbReference type="NCBI Taxonomy" id="28002"/>
    <lineage>
        <taxon>Eukaryota</taxon>
        <taxon>Metamonada</taxon>
        <taxon>Diplomonadida</taxon>
        <taxon>Hexamitidae</taxon>
        <taxon>Hexamitinae</taxon>
        <taxon>Hexamita</taxon>
    </lineage>
</organism>
<reference evidence="2 3" key="2">
    <citation type="submission" date="2024-07" db="EMBL/GenBank/DDBJ databases">
        <authorList>
            <person name="Akdeniz Z."/>
        </authorList>
    </citation>
    <scope>NUCLEOTIDE SEQUENCE [LARGE SCALE GENOMIC DNA]</scope>
</reference>
<accession>A0AA86UUN9</accession>
<reference evidence="1" key="1">
    <citation type="submission" date="2023-06" db="EMBL/GenBank/DDBJ databases">
        <authorList>
            <person name="Kurt Z."/>
        </authorList>
    </citation>
    <scope>NUCLEOTIDE SEQUENCE</scope>
</reference>
<comment type="caution">
    <text evidence="1">The sequence shown here is derived from an EMBL/GenBank/DDBJ whole genome shotgun (WGS) entry which is preliminary data.</text>
</comment>
<gene>
    <name evidence="2" type="ORF">HINF_LOCUS12243</name>
    <name evidence="1" type="ORF">HINF_LOCUS52951</name>
</gene>
<protein>
    <submittedName>
        <fullName evidence="2">Hypothetical_protein</fullName>
    </submittedName>
</protein>
<name>A0AA86UUN9_9EUKA</name>
<dbReference type="EMBL" id="CAXDID020000027">
    <property type="protein sequence ID" value="CAL5991730.1"/>
    <property type="molecule type" value="Genomic_DNA"/>
</dbReference>
<keyword evidence="3" id="KW-1185">Reference proteome</keyword>
<evidence type="ECO:0000313" key="1">
    <source>
        <dbReference type="EMBL" id="CAI9965306.1"/>
    </source>
</evidence>
<dbReference type="AlphaFoldDB" id="A0AA86UUN9"/>
<sequence length="372" mass="40972">MMQVCTNLLSYTDLQYESLLILSELPSLSCSQICNVTELPIYGRCLSELINGELQANGTKICMNPFVFNGKQCVCEVGYYLSNAKCYNISMSFDSLDQYIYQNNSQLYTTIQGNLSILQIQITNNKLDIENKLNSSTQQLLQDISSFRNALIDQIVIINASISSVNQNLTNNLQVLNQDLINTKFIFSSQLSTVNNSLYTLIEQNTIKITDLKNQYNNFVNAVILNNSMQQTEISTINSNIQTVGNQLASVNSVLSAGVNALNSDLANYKAQQNGAIAVINIALNNLASYDQYLLQRINDQSTTIANMQNTMSSLQSQIDLFTVQNIAVKNVVDSCGEPKIQVCGNGICGNFQPQSLNVYCDPGCSGSCSSD</sequence>
<dbReference type="EMBL" id="CATOUU010000985">
    <property type="protein sequence ID" value="CAI9965306.1"/>
    <property type="molecule type" value="Genomic_DNA"/>
</dbReference>
<proteinExistence type="predicted"/>
<evidence type="ECO:0000313" key="3">
    <source>
        <dbReference type="Proteomes" id="UP001642409"/>
    </source>
</evidence>